<keyword evidence="2 5" id="KW-0812">Transmembrane</keyword>
<dbReference type="EMBL" id="CP048104">
    <property type="protein sequence ID" value="QKG83702.1"/>
    <property type="molecule type" value="Genomic_DNA"/>
</dbReference>
<evidence type="ECO:0008006" key="8">
    <source>
        <dbReference type="Google" id="ProtNLM"/>
    </source>
</evidence>
<dbReference type="Proteomes" id="UP000503088">
    <property type="component" value="Chromosome"/>
</dbReference>
<name>A0A7D3XPQ3_9BACL</name>
<protein>
    <recommendedName>
        <fullName evidence="8">Isoprenylcysteine carboxyl methyltransferase</fullName>
    </recommendedName>
</protein>
<feature type="transmembrane region" description="Helical" evidence="5">
    <location>
        <begin position="72"/>
        <end position="94"/>
    </location>
</feature>
<dbReference type="InterPro" id="IPR007269">
    <property type="entry name" value="ICMT_MeTrfase"/>
</dbReference>
<keyword evidence="3 5" id="KW-1133">Transmembrane helix</keyword>
<dbReference type="AlphaFoldDB" id="A0A7D3XPQ3"/>
<organism evidence="6 7">
    <name type="scientific">Kroppenstedtia pulmonis</name>
    <dbReference type="NCBI Taxonomy" id="1380685"/>
    <lineage>
        <taxon>Bacteria</taxon>
        <taxon>Bacillati</taxon>
        <taxon>Bacillota</taxon>
        <taxon>Bacilli</taxon>
        <taxon>Bacillales</taxon>
        <taxon>Thermoactinomycetaceae</taxon>
        <taxon>Kroppenstedtia</taxon>
    </lineage>
</organism>
<reference evidence="6 7" key="1">
    <citation type="submission" date="2020-01" db="EMBL/GenBank/DDBJ databases">
        <authorList>
            <person name="Gulvik C.A."/>
            <person name="Batra D.G."/>
        </authorList>
    </citation>
    <scope>NUCLEOTIDE SEQUENCE [LARGE SCALE GENOMIC DNA]</scope>
    <source>
        <strain evidence="6 7">W9323</strain>
    </source>
</reference>
<evidence type="ECO:0000256" key="2">
    <source>
        <dbReference type="ARBA" id="ARBA00022692"/>
    </source>
</evidence>
<evidence type="ECO:0000256" key="4">
    <source>
        <dbReference type="ARBA" id="ARBA00023136"/>
    </source>
</evidence>
<dbReference type="GO" id="GO:0016020">
    <property type="term" value="C:membrane"/>
    <property type="evidence" value="ECO:0007669"/>
    <property type="project" value="UniProtKB-SubCell"/>
</dbReference>
<evidence type="ECO:0000256" key="1">
    <source>
        <dbReference type="ARBA" id="ARBA00004141"/>
    </source>
</evidence>
<dbReference type="KEGG" id="kpul:GXN76_03905"/>
<dbReference type="PANTHER" id="PTHR43847:SF1">
    <property type="entry name" value="BLL3993 PROTEIN"/>
    <property type="match status" value="1"/>
</dbReference>
<dbReference type="Pfam" id="PF04140">
    <property type="entry name" value="ICMT"/>
    <property type="match status" value="1"/>
</dbReference>
<accession>A0A7D3XPQ3</accession>
<comment type="subcellular location">
    <subcellularLocation>
        <location evidence="1">Membrane</location>
        <topology evidence="1">Multi-pass membrane protein</topology>
    </subcellularLocation>
</comment>
<feature type="transmembrane region" description="Helical" evidence="5">
    <location>
        <begin position="43"/>
        <end position="60"/>
    </location>
</feature>
<dbReference type="Gene3D" id="1.20.120.1630">
    <property type="match status" value="1"/>
</dbReference>
<gene>
    <name evidence="6" type="ORF">GXN76_03905</name>
</gene>
<feature type="transmembrane region" description="Helical" evidence="5">
    <location>
        <begin position="132"/>
        <end position="156"/>
    </location>
</feature>
<evidence type="ECO:0000256" key="3">
    <source>
        <dbReference type="ARBA" id="ARBA00022989"/>
    </source>
</evidence>
<dbReference type="InterPro" id="IPR052527">
    <property type="entry name" value="Metal_cation-efflux_comp"/>
</dbReference>
<keyword evidence="7" id="KW-1185">Reference proteome</keyword>
<sequence length="191" mass="21927">MKMGWKIGLLGVLLTQRIGELVIAQRHTRWAIRQGGYEVGQQHYPLLVGVHLLFFVGLMVETWGLGSSPPSWWLLPLLLFLAAQCLRIWCMHALGHYWNTRIMIIPNHTPIVQGPYRYIRHPNYLVVVAELLTVPLILGAYVTAAVVSALNLWILLSIRIPAEEQALENETDYKNQMSARPRLFPWKEKPE</sequence>
<dbReference type="PANTHER" id="PTHR43847">
    <property type="entry name" value="BLL3993 PROTEIN"/>
    <property type="match status" value="1"/>
</dbReference>
<evidence type="ECO:0000313" key="6">
    <source>
        <dbReference type="EMBL" id="QKG83702.1"/>
    </source>
</evidence>
<evidence type="ECO:0000313" key="7">
    <source>
        <dbReference type="Proteomes" id="UP000503088"/>
    </source>
</evidence>
<evidence type="ECO:0000256" key="5">
    <source>
        <dbReference type="SAM" id="Phobius"/>
    </source>
</evidence>
<proteinExistence type="predicted"/>
<keyword evidence="4 5" id="KW-0472">Membrane</keyword>
<dbReference type="GO" id="GO:0004671">
    <property type="term" value="F:protein C-terminal S-isoprenylcysteine carboxyl O-methyltransferase activity"/>
    <property type="evidence" value="ECO:0007669"/>
    <property type="project" value="InterPro"/>
</dbReference>